<dbReference type="AlphaFoldDB" id="A0AAD9UQW0"/>
<accession>A0AAD9UQW0</accession>
<dbReference type="KEGG" id="bdw:94335571"/>
<dbReference type="RefSeq" id="XP_067805106.1">
    <property type="nucleotide sequence ID" value="XM_067946315.1"/>
</dbReference>
<dbReference type="EMBL" id="JALLKP010000001">
    <property type="protein sequence ID" value="KAK2198264.1"/>
    <property type="molecule type" value="Genomic_DNA"/>
</dbReference>
<keyword evidence="2" id="KW-1185">Reference proteome</keyword>
<dbReference type="GeneID" id="94335571"/>
<name>A0AAD9UQW0_9APIC</name>
<sequence>MSDDTKAAPDAKQEMGTDLQIFDEPDDELEEFDEIEDIITVDDPEIADWNQDWETAGWDDEDVESDFVKRILEQLESYKAEKLKE</sequence>
<protein>
    <submittedName>
        <fullName evidence="1">Uncharacterized protein</fullName>
    </submittedName>
</protein>
<dbReference type="Proteomes" id="UP001214638">
    <property type="component" value="Unassembled WGS sequence"/>
</dbReference>
<organism evidence="1 2">
    <name type="scientific">Babesia duncani</name>
    <dbReference type="NCBI Taxonomy" id="323732"/>
    <lineage>
        <taxon>Eukaryota</taxon>
        <taxon>Sar</taxon>
        <taxon>Alveolata</taxon>
        <taxon>Apicomplexa</taxon>
        <taxon>Aconoidasida</taxon>
        <taxon>Piroplasmida</taxon>
        <taxon>Babesiidae</taxon>
        <taxon>Babesia</taxon>
    </lineage>
</organism>
<evidence type="ECO:0000313" key="2">
    <source>
        <dbReference type="Proteomes" id="UP001214638"/>
    </source>
</evidence>
<gene>
    <name evidence="1" type="ORF">BdWA1_001273</name>
</gene>
<evidence type="ECO:0000313" key="1">
    <source>
        <dbReference type="EMBL" id="KAK2198264.1"/>
    </source>
</evidence>
<comment type="caution">
    <text evidence="1">The sequence shown here is derived from an EMBL/GenBank/DDBJ whole genome shotgun (WGS) entry which is preliminary data.</text>
</comment>
<proteinExistence type="predicted"/>
<reference evidence="1" key="1">
    <citation type="journal article" date="2023" name="Nat. Microbiol.">
        <title>Babesia duncani multi-omics identifies virulence factors and drug targets.</title>
        <authorList>
            <person name="Singh P."/>
            <person name="Lonardi S."/>
            <person name="Liang Q."/>
            <person name="Vydyam P."/>
            <person name="Khabirova E."/>
            <person name="Fang T."/>
            <person name="Gihaz S."/>
            <person name="Thekkiniath J."/>
            <person name="Munshi M."/>
            <person name="Abel S."/>
            <person name="Ciampossin L."/>
            <person name="Batugedara G."/>
            <person name="Gupta M."/>
            <person name="Lu X.M."/>
            <person name="Lenz T."/>
            <person name="Chakravarty S."/>
            <person name="Cornillot E."/>
            <person name="Hu Y."/>
            <person name="Ma W."/>
            <person name="Gonzalez L.M."/>
            <person name="Sanchez S."/>
            <person name="Estrada K."/>
            <person name="Sanchez-Flores A."/>
            <person name="Montero E."/>
            <person name="Harb O.S."/>
            <person name="Le Roch K.G."/>
            <person name="Mamoun C.B."/>
        </authorList>
    </citation>
    <scope>NUCLEOTIDE SEQUENCE</scope>
    <source>
        <strain evidence="1">WA1</strain>
    </source>
</reference>